<evidence type="ECO:0000256" key="1">
    <source>
        <dbReference type="SAM" id="Phobius"/>
    </source>
</evidence>
<accession>A0ABP9FEC8</accession>
<evidence type="ECO:0000313" key="3">
    <source>
        <dbReference type="Proteomes" id="UP001500433"/>
    </source>
</evidence>
<dbReference type="EMBL" id="BAABJH010000007">
    <property type="protein sequence ID" value="GAA4900735.1"/>
    <property type="molecule type" value="Genomic_DNA"/>
</dbReference>
<reference evidence="3" key="1">
    <citation type="journal article" date="2019" name="Int. J. Syst. Evol. Microbiol.">
        <title>The Global Catalogue of Microorganisms (GCM) 10K type strain sequencing project: providing services to taxonomists for standard genome sequencing and annotation.</title>
        <authorList>
            <consortium name="The Broad Institute Genomics Platform"/>
            <consortium name="The Broad Institute Genome Sequencing Center for Infectious Disease"/>
            <person name="Wu L."/>
            <person name="Ma J."/>
        </authorList>
    </citation>
    <scope>NUCLEOTIDE SEQUENCE [LARGE SCALE GENOMIC DNA]</scope>
    <source>
        <strain evidence="3">JCM 18274</strain>
    </source>
</reference>
<feature type="transmembrane region" description="Helical" evidence="1">
    <location>
        <begin position="30"/>
        <end position="52"/>
    </location>
</feature>
<keyword evidence="3" id="KW-1185">Reference proteome</keyword>
<proteinExistence type="predicted"/>
<keyword evidence="1" id="KW-1133">Transmembrane helix</keyword>
<protein>
    <submittedName>
        <fullName evidence="2">Uncharacterized protein</fullName>
    </submittedName>
</protein>
<keyword evidence="1" id="KW-0472">Membrane</keyword>
<sequence length="65" mass="7510">MLNDKQALILTGILTISFFVFGILDVLNNFVVLTALTIIFFSIIINLFYLNYKPKKDVDKQKEIK</sequence>
<gene>
    <name evidence="2" type="ORF">GCM10023311_27990</name>
</gene>
<feature type="transmembrane region" description="Helical" evidence="1">
    <location>
        <begin position="7"/>
        <end position="24"/>
    </location>
</feature>
<evidence type="ECO:0000313" key="2">
    <source>
        <dbReference type="EMBL" id="GAA4900735.1"/>
    </source>
</evidence>
<comment type="caution">
    <text evidence="2">The sequence shown here is derived from an EMBL/GenBank/DDBJ whole genome shotgun (WGS) entry which is preliminary data.</text>
</comment>
<organism evidence="2 3">
    <name type="scientific">Flaviramulus aquimarinus</name>
    <dbReference type="NCBI Taxonomy" id="1170456"/>
    <lineage>
        <taxon>Bacteria</taxon>
        <taxon>Pseudomonadati</taxon>
        <taxon>Bacteroidota</taxon>
        <taxon>Flavobacteriia</taxon>
        <taxon>Flavobacteriales</taxon>
        <taxon>Flavobacteriaceae</taxon>
        <taxon>Flaviramulus</taxon>
    </lineage>
</organism>
<dbReference type="Proteomes" id="UP001500433">
    <property type="component" value="Unassembled WGS sequence"/>
</dbReference>
<name>A0ABP9FEC8_9FLAO</name>
<keyword evidence="1" id="KW-0812">Transmembrane</keyword>